<sequence length="60" mass="6698">MRFIMLVMKKKPSPPDLTDLTRGELEVIIVTLWDRLVALETKVDKNSSNSSKPPSSDGLV</sequence>
<feature type="non-terminal residue" evidence="2">
    <location>
        <position position="60"/>
    </location>
</feature>
<comment type="caution">
    <text evidence="2">The sequence shown here is derived from an EMBL/GenBank/DDBJ whole genome shotgun (WGS) entry which is preliminary data.</text>
</comment>
<evidence type="ECO:0000313" key="2">
    <source>
        <dbReference type="EMBL" id="PIL41059.1"/>
    </source>
</evidence>
<dbReference type="InterPro" id="IPR045618">
    <property type="entry name" value="DUF6444"/>
</dbReference>
<evidence type="ECO:0000259" key="1">
    <source>
        <dbReference type="Pfam" id="PF20042"/>
    </source>
</evidence>
<gene>
    <name evidence="2" type="ORF">CR103_04855</name>
</gene>
<reference evidence="2 3" key="1">
    <citation type="submission" date="2017-10" db="EMBL/GenBank/DDBJ databases">
        <title>Massilia psychrophilum sp. nov., a novel purple-pigmented bacterium isolated from Tianshan glacier, Xinjiang Municipality, China.</title>
        <authorList>
            <person name="Wang H."/>
        </authorList>
    </citation>
    <scope>NUCLEOTIDE SEQUENCE [LARGE SCALE GENOMIC DNA]</scope>
    <source>
        <strain evidence="2 3">JCM 30813</strain>
    </source>
</reference>
<dbReference type="Pfam" id="PF20042">
    <property type="entry name" value="DUF6444"/>
    <property type="match status" value="1"/>
</dbReference>
<keyword evidence="3" id="KW-1185">Reference proteome</keyword>
<accession>A0A2G8T4Z8</accession>
<name>A0A2G8T4Z8_9BURK</name>
<proteinExistence type="predicted"/>
<organism evidence="2 3">
    <name type="scientific">Massilia psychrophila</name>
    <dbReference type="NCBI Taxonomy" id="1603353"/>
    <lineage>
        <taxon>Bacteria</taxon>
        <taxon>Pseudomonadati</taxon>
        <taxon>Pseudomonadota</taxon>
        <taxon>Betaproteobacteria</taxon>
        <taxon>Burkholderiales</taxon>
        <taxon>Oxalobacteraceae</taxon>
        <taxon>Telluria group</taxon>
        <taxon>Massilia</taxon>
    </lineage>
</organism>
<dbReference type="EMBL" id="PDOB01000004">
    <property type="protein sequence ID" value="PIL41059.1"/>
    <property type="molecule type" value="Genomic_DNA"/>
</dbReference>
<protein>
    <recommendedName>
        <fullName evidence="1">DUF6444 domain-containing protein</fullName>
    </recommendedName>
</protein>
<dbReference type="AlphaFoldDB" id="A0A2G8T4Z8"/>
<evidence type="ECO:0000313" key="3">
    <source>
        <dbReference type="Proteomes" id="UP000228593"/>
    </source>
</evidence>
<dbReference type="Proteomes" id="UP000228593">
    <property type="component" value="Unassembled WGS sequence"/>
</dbReference>
<feature type="domain" description="DUF6444" evidence="1">
    <location>
        <begin position="14"/>
        <end position="58"/>
    </location>
</feature>